<dbReference type="PATRIC" id="fig|1435356.3.peg.4779"/>
<dbReference type="Proteomes" id="UP000018781">
    <property type="component" value="Chromosome"/>
</dbReference>
<evidence type="ECO:0000313" key="2">
    <source>
        <dbReference type="Proteomes" id="UP000018781"/>
    </source>
</evidence>
<name>V9XPG2_9NOCA</name>
<accession>V9XPG2</accession>
<gene>
    <name evidence="1" type="ORF">Y013_23715</name>
</gene>
<protein>
    <submittedName>
        <fullName evidence="1">Uncharacterized protein</fullName>
    </submittedName>
</protein>
<dbReference type="GeneID" id="41085674"/>
<dbReference type="RefSeq" id="WP_024103565.1">
    <property type="nucleotide sequence ID" value="NC_023150.1"/>
</dbReference>
<reference evidence="1 2" key="1">
    <citation type="journal article" date="2014" name="Genome Announc.">
        <title>Complete Genome of Rhodococcus pyridinivorans SB3094, a Methyl-Ethyl-Ketone-Degrading Bacterium Used for Bioaugmentation.</title>
        <authorList>
            <person name="Dueholm M.S."/>
            <person name="Albertsen M."/>
            <person name="D'Imperio S."/>
            <person name="Tale V.P."/>
            <person name="Lewis D."/>
            <person name="Nielsen P.H."/>
            <person name="Nielsen J.L."/>
        </authorList>
    </citation>
    <scope>NUCLEOTIDE SEQUENCE [LARGE SCALE GENOMIC DNA]</scope>
    <source>
        <strain evidence="1 2">SB3094</strain>
    </source>
</reference>
<organism evidence="1 2">
    <name type="scientific">Rhodococcus pyridinivorans SB3094</name>
    <dbReference type="NCBI Taxonomy" id="1435356"/>
    <lineage>
        <taxon>Bacteria</taxon>
        <taxon>Bacillati</taxon>
        <taxon>Actinomycetota</taxon>
        <taxon>Actinomycetes</taxon>
        <taxon>Mycobacteriales</taxon>
        <taxon>Nocardiaceae</taxon>
        <taxon>Rhodococcus</taxon>
    </lineage>
</organism>
<dbReference type="EMBL" id="CP006996">
    <property type="protein sequence ID" value="AHD23964.1"/>
    <property type="molecule type" value="Genomic_DNA"/>
</dbReference>
<dbReference type="HOGENOM" id="CLU_3157219_0_0_11"/>
<dbReference type="AlphaFoldDB" id="V9XPG2"/>
<dbReference type="KEGG" id="rpy:Y013_23715"/>
<proteinExistence type="predicted"/>
<evidence type="ECO:0000313" key="1">
    <source>
        <dbReference type="EMBL" id="AHD23964.1"/>
    </source>
</evidence>
<sequence length="48" mass="5363">MNTLIDKLFTTPMSWLLAVPIVLADRLLAPDLPELPDWDHLCRNGSGC</sequence>